<dbReference type="SUPFAM" id="SSF53807">
    <property type="entry name" value="Helical backbone' metal receptor"/>
    <property type="match status" value="1"/>
</dbReference>
<keyword evidence="3" id="KW-1185">Reference proteome</keyword>
<dbReference type="Gene3D" id="3.40.50.1980">
    <property type="entry name" value="Nitrogenase molybdenum iron protein domain"/>
    <property type="match status" value="2"/>
</dbReference>
<feature type="domain" description="Fe/B12 periplasmic-binding" evidence="1">
    <location>
        <begin position="28"/>
        <end position="268"/>
    </location>
</feature>
<name>A0A1B2ACF1_9SPHN</name>
<protein>
    <submittedName>
        <fullName evidence="2">Corrinoid ABC transporter substrate-binding protein</fullName>
    </submittedName>
</protein>
<dbReference type="PROSITE" id="PS50983">
    <property type="entry name" value="FE_B12_PBP"/>
    <property type="match status" value="1"/>
</dbReference>
<dbReference type="STRING" id="692370.A6F68_01323"/>
<evidence type="ECO:0000313" key="3">
    <source>
        <dbReference type="Proteomes" id="UP000092932"/>
    </source>
</evidence>
<dbReference type="PATRIC" id="fig|692370.5.peg.1337"/>
<evidence type="ECO:0000259" key="1">
    <source>
        <dbReference type="PROSITE" id="PS50983"/>
    </source>
</evidence>
<dbReference type="CDD" id="cd00636">
    <property type="entry name" value="TroA-like"/>
    <property type="match status" value="1"/>
</dbReference>
<gene>
    <name evidence="2" type="ORF">A6F68_01323</name>
</gene>
<dbReference type="RefSeq" id="WP_084001734.1">
    <property type="nucleotide sequence ID" value="NZ_CP016591.1"/>
</dbReference>
<accession>A0A1B2ACF1</accession>
<proteinExistence type="predicted"/>
<dbReference type="KEGG" id="ado:A6F68_01323"/>
<dbReference type="PANTHER" id="PTHR30535">
    <property type="entry name" value="VITAMIN B12-BINDING PROTEIN"/>
    <property type="match status" value="1"/>
</dbReference>
<dbReference type="EMBL" id="CP016591">
    <property type="protein sequence ID" value="ANY19840.1"/>
    <property type="molecule type" value="Genomic_DNA"/>
</dbReference>
<dbReference type="InterPro" id="IPR002491">
    <property type="entry name" value="ABC_transptr_periplasmic_BD"/>
</dbReference>
<evidence type="ECO:0000313" key="2">
    <source>
        <dbReference type="EMBL" id="ANY19840.1"/>
    </source>
</evidence>
<dbReference type="AlphaFoldDB" id="A0A1B2ACF1"/>
<dbReference type="Pfam" id="PF01497">
    <property type="entry name" value="Peripla_BP_2"/>
    <property type="match status" value="1"/>
</dbReference>
<dbReference type="PANTHER" id="PTHR30535:SF34">
    <property type="entry name" value="MOLYBDATE-BINDING PROTEIN MOLA"/>
    <property type="match status" value="1"/>
</dbReference>
<reference evidence="2 3" key="1">
    <citation type="submission" date="2016-07" db="EMBL/GenBank/DDBJ databases">
        <title>Complete genome sequence of Altererythrobacter dongtanensis KCTC 22672, a type strain with esterase isolated from tidal flat.</title>
        <authorList>
            <person name="Cheng H."/>
            <person name="Wu Y.-H."/>
            <person name="Zhou P."/>
            <person name="Huo Y.-Y."/>
            <person name="Wang C.-S."/>
            <person name="Xu X.-W."/>
        </authorList>
    </citation>
    <scope>NUCLEOTIDE SEQUENCE [LARGE SCALE GENOMIC DNA]</scope>
    <source>
        <strain evidence="2 3">KCTC 22672</strain>
    </source>
</reference>
<dbReference type="InterPro" id="IPR050902">
    <property type="entry name" value="ABC_Transporter_SBP"/>
</dbReference>
<organism evidence="2 3">
    <name type="scientific">Tsuneonella dongtanensis</name>
    <dbReference type="NCBI Taxonomy" id="692370"/>
    <lineage>
        <taxon>Bacteria</taxon>
        <taxon>Pseudomonadati</taxon>
        <taxon>Pseudomonadota</taxon>
        <taxon>Alphaproteobacteria</taxon>
        <taxon>Sphingomonadales</taxon>
        <taxon>Erythrobacteraceae</taxon>
        <taxon>Tsuneonella</taxon>
    </lineage>
</organism>
<dbReference type="Proteomes" id="UP000092932">
    <property type="component" value="Chromosome"/>
</dbReference>
<sequence>MKALAAACLLLAGCAASPHERAGGGRPTIVSLNPCTDAILAEVADPEQILAVSHYSHDPRATSMPLAQARRFRATGGTVEEVLALDPDVVVGSSFMAPATRAAFERLGVQVETVGIASTVEASAAQVRQLAALAGHPARGEAVVGKIDAALAATRAEGEPVPAILWQPDGIVPGEDALVTALMRHVGFASQSAARGMGQADYLSLERLLADPPRVLLVAGSERGQRHPALDALPEMDRASLDPALLYCGGPTIVRAVERLAEIREGVS</sequence>